<evidence type="ECO:0000259" key="3">
    <source>
        <dbReference type="SMART" id="SM00484"/>
    </source>
</evidence>
<name>A0A8E2JH60_9PEZI</name>
<gene>
    <name evidence="4" type="ORF">K432DRAFT_293459</name>
</gene>
<dbReference type="GO" id="GO:0004518">
    <property type="term" value="F:nuclease activity"/>
    <property type="evidence" value="ECO:0007669"/>
    <property type="project" value="InterPro"/>
</dbReference>
<sequence>MLRDFDSWNSNLGEVSPLEELSGCAIAIEAADYISTRILNHPQWKEPLLPALGGLPFGMKRHVESDIERFKTYKIQPIFIFSGLDFGKKEDVFRQSQEAAVTNANAWDLYNHHEAEKAVAMFGESNLFRALQSVLTQLKIPFQVAPYSAWAQLAYLEKYCRGYVQAVAGSSELLLFDCDKFITSWDFDNGEIKWIKRDRCVADLKRFAGNGDISEDMFVDACMLSGTCFLPTLPQLDSGAPRAKQIKPHSAIEMMMNLGRSGIAVCLHYQDEPRFQRLNYLDKYRKTRLAVKHHPVLTKEGKVEPLDSIHVPNDVHEFIGQRLPDEIYYYLSKGLIGPRVLNWRTSGEIIELTPLDGGDSEDYRKLVSVKLTPLRTSAISLLSYSLHRFYQHKDMALRCWFLDGQNNHYTDNISMKDLEDPRPLVEKWNVKADAFKEEISKHQGCGILGAAISSLKDATFAGKTITAKNLKQLLTTKDEILYNSIWRFLLLREYVDSNHKLTRWGEVLATTISALNGKSDLEEAAIIAVELTRLDLLNARNMFNYGGAPMRGTETYRYYIERDSLIADIDRRNNLLVSRVACLGNLNHKPIGFTGPLSRHLLAYHSMVSAVRSTLRDLAEVSLTTLLLNGDAKRDLPDLYTLGIDLPFLLPNTCALGIAVKSYLDELLVQPDPTSAEAKAAVKETAASRYFPQCQDLVGDLESAFKLWDAVYIGVKSAGDLIKEKQLWHEVNEWLAVRR</sequence>
<evidence type="ECO:0000313" key="4">
    <source>
        <dbReference type="EMBL" id="OCK82338.1"/>
    </source>
</evidence>
<dbReference type="EMBL" id="KV744891">
    <property type="protein sequence ID" value="OCK82338.1"/>
    <property type="molecule type" value="Genomic_DNA"/>
</dbReference>
<dbReference type="SMART" id="SM00484">
    <property type="entry name" value="XPGI"/>
    <property type="match status" value="1"/>
</dbReference>
<dbReference type="InterPro" id="IPR029060">
    <property type="entry name" value="PIN-like_dom_sf"/>
</dbReference>
<dbReference type="CDD" id="cd09858">
    <property type="entry name" value="PIN_MKT1"/>
    <property type="match status" value="1"/>
</dbReference>
<dbReference type="PANTHER" id="PTHR11081:SF32">
    <property type="entry name" value="POST-TRANSCRIPTIONAL REGULATOR MKT1"/>
    <property type="match status" value="1"/>
</dbReference>
<dbReference type="Gene3D" id="3.40.50.1010">
    <property type="entry name" value="5'-nuclease"/>
    <property type="match status" value="1"/>
</dbReference>
<evidence type="ECO:0000256" key="1">
    <source>
        <dbReference type="ARBA" id="ARBA00022845"/>
    </source>
</evidence>
<dbReference type="Pfam" id="PF12246">
    <property type="entry name" value="MKT1_C"/>
    <property type="match status" value="1"/>
</dbReference>
<keyword evidence="5" id="KW-1185">Reference proteome</keyword>
<dbReference type="InterPro" id="IPR037314">
    <property type="entry name" value="MKT1_H3TH"/>
</dbReference>
<evidence type="ECO:0000313" key="5">
    <source>
        <dbReference type="Proteomes" id="UP000250266"/>
    </source>
</evidence>
<dbReference type="InterPro" id="IPR022039">
    <property type="entry name" value="MKT1_C"/>
</dbReference>
<dbReference type="Pfam" id="PF12247">
    <property type="entry name" value="MKT1_N"/>
    <property type="match status" value="1"/>
</dbReference>
<dbReference type="InterPro" id="IPR006086">
    <property type="entry name" value="XPG-I_dom"/>
</dbReference>
<feature type="domain" description="XPG-I" evidence="3">
    <location>
        <begin position="136"/>
        <end position="206"/>
    </location>
</feature>
<dbReference type="AlphaFoldDB" id="A0A8E2JH60"/>
<proteinExistence type="inferred from homology"/>
<dbReference type="OrthoDB" id="17262at2759"/>
<dbReference type="PANTHER" id="PTHR11081">
    <property type="entry name" value="FLAP ENDONUCLEASE FAMILY MEMBER"/>
    <property type="match status" value="1"/>
</dbReference>
<accession>A0A8E2JH60</accession>
<dbReference type="GO" id="GO:0006974">
    <property type="term" value="P:DNA damage response"/>
    <property type="evidence" value="ECO:0007669"/>
    <property type="project" value="UniProtKB-ARBA"/>
</dbReference>
<protein>
    <submittedName>
        <fullName evidence="4">PIN domain-like protein</fullName>
    </submittedName>
</protein>
<evidence type="ECO:0000256" key="2">
    <source>
        <dbReference type="ARBA" id="ARBA00024023"/>
    </source>
</evidence>
<dbReference type="InterPro" id="IPR006084">
    <property type="entry name" value="XPG/Rad2"/>
</dbReference>
<reference evidence="4 5" key="1">
    <citation type="journal article" date="2016" name="Nat. Commun.">
        <title>Ectomycorrhizal ecology is imprinted in the genome of the dominant symbiotic fungus Cenococcum geophilum.</title>
        <authorList>
            <consortium name="DOE Joint Genome Institute"/>
            <person name="Peter M."/>
            <person name="Kohler A."/>
            <person name="Ohm R.A."/>
            <person name="Kuo A."/>
            <person name="Krutzmann J."/>
            <person name="Morin E."/>
            <person name="Arend M."/>
            <person name="Barry K.W."/>
            <person name="Binder M."/>
            <person name="Choi C."/>
            <person name="Clum A."/>
            <person name="Copeland A."/>
            <person name="Grisel N."/>
            <person name="Haridas S."/>
            <person name="Kipfer T."/>
            <person name="LaButti K."/>
            <person name="Lindquist E."/>
            <person name="Lipzen A."/>
            <person name="Maire R."/>
            <person name="Meier B."/>
            <person name="Mihaltcheva S."/>
            <person name="Molinier V."/>
            <person name="Murat C."/>
            <person name="Poggeler S."/>
            <person name="Quandt C.A."/>
            <person name="Sperisen C."/>
            <person name="Tritt A."/>
            <person name="Tisserant E."/>
            <person name="Crous P.W."/>
            <person name="Henrissat B."/>
            <person name="Nehls U."/>
            <person name="Egli S."/>
            <person name="Spatafora J.W."/>
            <person name="Grigoriev I.V."/>
            <person name="Martin F.M."/>
        </authorList>
    </citation>
    <scope>NUCLEOTIDE SEQUENCE [LARGE SCALE GENOMIC DNA]</scope>
    <source>
        <strain evidence="4 5">CBS 459.81</strain>
    </source>
</reference>
<dbReference type="CDD" id="cd09902">
    <property type="entry name" value="H3TH_MKT1"/>
    <property type="match status" value="1"/>
</dbReference>
<organism evidence="4 5">
    <name type="scientific">Lepidopterella palustris CBS 459.81</name>
    <dbReference type="NCBI Taxonomy" id="1314670"/>
    <lineage>
        <taxon>Eukaryota</taxon>
        <taxon>Fungi</taxon>
        <taxon>Dikarya</taxon>
        <taxon>Ascomycota</taxon>
        <taxon>Pezizomycotina</taxon>
        <taxon>Dothideomycetes</taxon>
        <taxon>Pleosporomycetidae</taxon>
        <taxon>Mytilinidiales</taxon>
        <taxon>Argynnaceae</taxon>
        <taxon>Lepidopterella</taxon>
    </lineage>
</organism>
<dbReference type="GO" id="GO:0003730">
    <property type="term" value="F:mRNA 3'-UTR binding"/>
    <property type="evidence" value="ECO:0007669"/>
    <property type="project" value="TreeGrafter"/>
</dbReference>
<dbReference type="GO" id="GO:0006417">
    <property type="term" value="P:regulation of translation"/>
    <property type="evidence" value="ECO:0007669"/>
    <property type="project" value="UniProtKB-KW"/>
</dbReference>
<keyword evidence="1" id="KW-0810">Translation regulation</keyword>
<dbReference type="SUPFAM" id="SSF88723">
    <property type="entry name" value="PIN domain-like"/>
    <property type="match status" value="1"/>
</dbReference>
<dbReference type="InterPro" id="IPR022040">
    <property type="entry name" value="MKT1_N"/>
</dbReference>
<comment type="similarity">
    <text evidence="2">Belongs to the XPG/RAD2 endonuclease family.</text>
</comment>
<dbReference type="Proteomes" id="UP000250266">
    <property type="component" value="Unassembled WGS sequence"/>
</dbReference>